<feature type="non-terminal residue" evidence="7">
    <location>
        <position position="200"/>
    </location>
</feature>
<dbReference type="PANTHER" id="PTHR11524:SF16">
    <property type="entry name" value="LARGE RIBOSOMAL SUBUNIT PROTEIN UL30"/>
    <property type="match status" value="1"/>
</dbReference>
<dbReference type="InterPro" id="IPR035808">
    <property type="entry name" value="Ribosomal_uL30_euk_arc"/>
</dbReference>
<keyword evidence="3" id="KW-0687">Ribonucleoprotein</keyword>
<dbReference type="InterPro" id="IPR036919">
    <property type="entry name" value="Ribo_uL30_ferredoxin-like_sf"/>
</dbReference>
<keyword evidence="4" id="KW-0732">Signal</keyword>
<dbReference type="EMBL" id="CAJHNH020005323">
    <property type="protein sequence ID" value="CAG5132384.1"/>
    <property type="molecule type" value="Genomic_DNA"/>
</dbReference>
<evidence type="ECO:0000259" key="5">
    <source>
        <dbReference type="Pfam" id="PF00327"/>
    </source>
</evidence>
<dbReference type="GO" id="GO:0003723">
    <property type="term" value="F:RNA binding"/>
    <property type="evidence" value="ECO:0007669"/>
    <property type="project" value="TreeGrafter"/>
</dbReference>
<dbReference type="Gene3D" id="3.30.1390.20">
    <property type="entry name" value="Ribosomal protein L30, ferredoxin-like fold domain"/>
    <property type="match status" value="1"/>
</dbReference>
<dbReference type="CDD" id="cd01657">
    <property type="entry name" value="Ribosomal_L7_archeal_euk"/>
    <property type="match status" value="1"/>
</dbReference>
<accession>A0A8S3ZSJ6</accession>
<dbReference type="AlphaFoldDB" id="A0A8S3ZSJ6"/>
<dbReference type="GO" id="GO:0003735">
    <property type="term" value="F:structural constituent of ribosome"/>
    <property type="evidence" value="ECO:0007669"/>
    <property type="project" value="TreeGrafter"/>
</dbReference>
<dbReference type="Pfam" id="PF00327">
    <property type="entry name" value="Ribosomal_L30"/>
    <property type="match status" value="1"/>
</dbReference>
<feature type="domain" description="Large ribosomal subunit protein uL30 N-terminal eukaryotes" evidence="6">
    <location>
        <begin position="13"/>
        <end position="45"/>
    </location>
</feature>
<keyword evidence="8" id="KW-1185">Reference proteome</keyword>
<dbReference type="FunFam" id="3.30.1390.20:FF:000004">
    <property type="entry name" value="60S ribosomal protein L7"/>
    <property type="match status" value="1"/>
</dbReference>
<evidence type="ECO:0000313" key="7">
    <source>
        <dbReference type="EMBL" id="CAG5132384.1"/>
    </source>
</evidence>
<dbReference type="SUPFAM" id="SSF55129">
    <property type="entry name" value="Ribosomal protein L30p/L7e"/>
    <property type="match status" value="1"/>
</dbReference>
<feature type="signal peptide" evidence="4">
    <location>
        <begin position="1"/>
        <end position="18"/>
    </location>
</feature>
<proteinExistence type="inferred from homology"/>
<dbReference type="OrthoDB" id="28644at2759"/>
<comment type="caution">
    <text evidence="7">The sequence shown here is derived from an EMBL/GenBank/DDBJ whole genome shotgun (WGS) entry which is preliminary data.</text>
</comment>
<dbReference type="InterPro" id="IPR039699">
    <property type="entry name" value="Ribosomal_uL30"/>
</dbReference>
<protein>
    <recommendedName>
        <fullName evidence="9">Ribosomal protein L30 ferredoxin-like fold domain-containing protein</fullName>
    </recommendedName>
</protein>
<dbReference type="Proteomes" id="UP000678393">
    <property type="component" value="Unassembled WGS sequence"/>
</dbReference>
<feature type="chain" id="PRO_5035851437" description="Ribosomal protein L30 ferredoxin-like fold domain-containing protein" evidence="4">
    <location>
        <begin position="19"/>
        <end position="200"/>
    </location>
</feature>
<keyword evidence="2" id="KW-0689">Ribosomal protein</keyword>
<evidence type="ECO:0000313" key="8">
    <source>
        <dbReference type="Proteomes" id="UP000678393"/>
    </source>
</evidence>
<dbReference type="PANTHER" id="PTHR11524">
    <property type="entry name" value="60S RIBOSOMAL PROTEIN L7"/>
    <property type="match status" value="1"/>
</dbReference>
<dbReference type="GO" id="GO:0022625">
    <property type="term" value="C:cytosolic large ribosomal subunit"/>
    <property type="evidence" value="ECO:0007669"/>
    <property type="project" value="TreeGrafter"/>
</dbReference>
<name>A0A8S3ZSJ6_9EUPU</name>
<dbReference type="InterPro" id="IPR016082">
    <property type="entry name" value="Ribosomal_uL30_ferredoxin-like"/>
</dbReference>
<reference evidence="7" key="1">
    <citation type="submission" date="2021-04" db="EMBL/GenBank/DDBJ databases">
        <authorList>
            <consortium name="Molecular Ecology Group"/>
        </authorList>
    </citation>
    <scope>NUCLEOTIDE SEQUENCE</scope>
</reference>
<dbReference type="GO" id="GO:0000463">
    <property type="term" value="P:maturation of LSU-rRNA from tricistronic rRNA transcript (SSU-rRNA, 5.8S rRNA, LSU-rRNA)"/>
    <property type="evidence" value="ECO:0007669"/>
    <property type="project" value="TreeGrafter"/>
</dbReference>
<dbReference type="InterPro" id="IPR012988">
    <property type="entry name" value="Ribosomal_uL30_N_euk"/>
</dbReference>
<evidence type="ECO:0000256" key="1">
    <source>
        <dbReference type="ARBA" id="ARBA00007594"/>
    </source>
</evidence>
<gene>
    <name evidence="7" type="ORF">CUNI_LOCUS17942</name>
</gene>
<sequence>FVLLFSLSSFSLSKAVKADTKRTFFKRAEKFVKEYTAKERDAIRLDLPGVIGIHQRPRKVLQLFKLRQINTGIFLKLNKATLSMLKIAEPYLTWGVPSLKTVREVIYKRGNGKVDRKKVLLTDNSVIEKELGDKDIICMEDLIHEIMTLGPNFKYATNFLMPFKLSPPLCGWRRKNRHFKDGGSFGDRGTAFDALVKQMI</sequence>
<dbReference type="Pfam" id="PF08079">
    <property type="entry name" value="Ribosomal_L30_N"/>
    <property type="match status" value="1"/>
</dbReference>
<organism evidence="7 8">
    <name type="scientific">Candidula unifasciata</name>
    <dbReference type="NCBI Taxonomy" id="100452"/>
    <lineage>
        <taxon>Eukaryota</taxon>
        <taxon>Metazoa</taxon>
        <taxon>Spiralia</taxon>
        <taxon>Lophotrochozoa</taxon>
        <taxon>Mollusca</taxon>
        <taxon>Gastropoda</taxon>
        <taxon>Heterobranchia</taxon>
        <taxon>Euthyneura</taxon>
        <taxon>Panpulmonata</taxon>
        <taxon>Eupulmonata</taxon>
        <taxon>Stylommatophora</taxon>
        <taxon>Helicina</taxon>
        <taxon>Helicoidea</taxon>
        <taxon>Geomitridae</taxon>
        <taxon>Candidula</taxon>
    </lineage>
</organism>
<evidence type="ECO:0008006" key="9">
    <source>
        <dbReference type="Google" id="ProtNLM"/>
    </source>
</evidence>
<evidence type="ECO:0000256" key="4">
    <source>
        <dbReference type="SAM" id="SignalP"/>
    </source>
</evidence>
<evidence type="ECO:0000256" key="3">
    <source>
        <dbReference type="ARBA" id="ARBA00023274"/>
    </source>
</evidence>
<evidence type="ECO:0000256" key="2">
    <source>
        <dbReference type="ARBA" id="ARBA00022980"/>
    </source>
</evidence>
<evidence type="ECO:0000259" key="6">
    <source>
        <dbReference type="Pfam" id="PF08079"/>
    </source>
</evidence>
<comment type="similarity">
    <text evidence="1">Belongs to the universal ribosomal protein uL30 family.</text>
</comment>
<feature type="domain" description="Large ribosomal subunit protein uL30-like ferredoxin-like fold" evidence="5">
    <location>
        <begin position="49"/>
        <end position="91"/>
    </location>
</feature>